<name>K3Y418_SETIT</name>
<proteinExistence type="predicted"/>
<dbReference type="EMBL" id="AGNK02002710">
    <property type="status" value="NOT_ANNOTATED_CDS"/>
    <property type="molecule type" value="Genomic_DNA"/>
</dbReference>
<dbReference type="Proteomes" id="UP000004995">
    <property type="component" value="Unassembled WGS sequence"/>
</dbReference>
<reference evidence="2" key="1">
    <citation type="journal article" date="2012" name="Nat. Biotechnol.">
        <title>Reference genome sequence of the model plant Setaria.</title>
        <authorList>
            <person name="Bennetzen J.L."/>
            <person name="Schmutz J."/>
            <person name="Wang H."/>
            <person name="Percifield R."/>
            <person name="Hawkins J."/>
            <person name="Pontaroli A.C."/>
            <person name="Estep M."/>
            <person name="Feng L."/>
            <person name="Vaughn J.N."/>
            <person name="Grimwood J."/>
            <person name="Jenkins J."/>
            <person name="Barry K."/>
            <person name="Lindquist E."/>
            <person name="Hellsten U."/>
            <person name="Deshpande S."/>
            <person name="Wang X."/>
            <person name="Wu X."/>
            <person name="Mitros T."/>
            <person name="Triplett J."/>
            <person name="Yang X."/>
            <person name="Ye C.Y."/>
            <person name="Mauro-Herrera M."/>
            <person name="Wang L."/>
            <person name="Li P."/>
            <person name="Sharma M."/>
            <person name="Sharma R."/>
            <person name="Ronald P.C."/>
            <person name="Panaud O."/>
            <person name="Kellogg E.A."/>
            <person name="Brutnell T.P."/>
            <person name="Doust A.N."/>
            <person name="Tuskan G.A."/>
            <person name="Rokhsar D."/>
            <person name="Devos K.M."/>
        </authorList>
    </citation>
    <scope>NUCLEOTIDE SEQUENCE [LARGE SCALE GENOMIC DNA]</scope>
    <source>
        <strain evidence="2">cv. Yugu1</strain>
    </source>
</reference>
<keyword evidence="2" id="KW-1185">Reference proteome</keyword>
<dbReference type="HOGENOM" id="CLU_3393079_0_0_1"/>
<evidence type="ECO:0000313" key="1">
    <source>
        <dbReference type="EnsemblPlants" id="KQL12344"/>
    </source>
</evidence>
<dbReference type="InParanoid" id="K3Y418"/>
<evidence type="ECO:0000313" key="2">
    <source>
        <dbReference type="Proteomes" id="UP000004995"/>
    </source>
</evidence>
<reference evidence="1" key="2">
    <citation type="submission" date="2018-08" db="UniProtKB">
        <authorList>
            <consortium name="EnsemblPlants"/>
        </authorList>
    </citation>
    <scope>IDENTIFICATION</scope>
    <source>
        <strain evidence="1">Yugu1</strain>
    </source>
</reference>
<protein>
    <submittedName>
        <fullName evidence="1">Uncharacterized protein</fullName>
    </submittedName>
</protein>
<dbReference type="AlphaFoldDB" id="K3Y418"/>
<dbReference type="Gramene" id="KQL12344">
    <property type="protein sequence ID" value="KQL12344"/>
    <property type="gene ID" value="SETIT_008956mg"/>
</dbReference>
<accession>K3Y418</accession>
<organism evidence="1 2">
    <name type="scientific">Setaria italica</name>
    <name type="common">Foxtail millet</name>
    <name type="synonym">Panicum italicum</name>
    <dbReference type="NCBI Taxonomy" id="4555"/>
    <lineage>
        <taxon>Eukaryota</taxon>
        <taxon>Viridiplantae</taxon>
        <taxon>Streptophyta</taxon>
        <taxon>Embryophyta</taxon>
        <taxon>Tracheophyta</taxon>
        <taxon>Spermatophyta</taxon>
        <taxon>Magnoliopsida</taxon>
        <taxon>Liliopsida</taxon>
        <taxon>Poales</taxon>
        <taxon>Poaceae</taxon>
        <taxon>PACMAD clade</taxon>
        <taxon>Panicoideae</taxon>
        <taxon>Panicodae</taxon>
        <taxon>Paniceae</taxon>
        <taxon>Cenchrinae</taxon>
        <taxon>Setaria</taxon>
    </lineage>
</organism>
<dbReference type="EnsemblPlants" id="KQL12344">
    <property type="protein sequence ID" value="KQL12344"/>
    <property type="gene ID" value="SETIT_008956mg"/>
</dbReference>
<sequence length="32" mass="3559">MGLGVVHSRIQQFDPTFQIAHDILVPVSVIQL</sequence>